<dbReference type="PROSITE" id="PS51704">
    <property type="entry name" value="GP_PDE"/>
    <property type="match status" value="1"/>
</dbReference>
<name>A0A1H5P7Y6_9FLAO</name>
<dbReference type="AlphaFoldDB" id="A0A1H5P7Y6"/>
<sequence length="308" mass="35044">MKLLHLLALGIFAGSFSCSLSNNTHVKQEVMVIGHRGDAGNFPENSIPGFLSAVEKGAGALEMDVVISADKKVVVSHEPYMASHYMLDPQGNPIPKKKQLEYNFYEMDYETIKRFEAGLKKNKDFPKQKKISSYKPLLEEVIDSVEAFTSKTGKEPVEYWVEVKSGPKNYHKFQPGPAEFARLVMNVIQDKGVEERTVIKSFDPNFLNQLHKDHPQVRISYLVSKGGIDRNLSLLDFKPDYYSPRHKLIKSVKFVDSVKTGNMKLVPWTVNRKRKIRKMLKKGVDGIITDYPERALEILRQETATAKK</sequence>
<keyword evidence="3" id="KW-1185">Reference proteome</keyword>
<evidence type="ECO:0000313" key="3">
    <source>
        <dbReference type="Proteomes" id="UP000199448"/>
    </source>
</evidence>
<dbReference type="STRING" id="390640.SAMN04488034_10936"/>
<dbReference type="Gene3D" id="3.20.20.190">
    <property type="entry name" value="Phosphatidylinositol (PI) phosphodiesterase"/>
    <property type="match status" value="1"/>
</dbReference>
<dbReference type="InterPro" id="IPR030395">
    <property type="entry name" value="GP_PDE_dom"/>
</dbReference>
<reference evidence="2 3" key="1">
    <citation type="submission" date="2016-10" db="EMBL/GenBank/DDBJ databases">
        <authorList>
            <person name="de Groot N.N."/>
        </authorList>
    </citation>
    <scope>NUCLEOTIDE SEQUENCE [LARGE SCALE GENOMIC DNA]</scope>
    <source>
        <strain evidence="2 3">DSM 23553</strain>
    </source>
</reference>
<dbReference type="PANTHER" id="PTHR46211">
    <property type="entry name" value="GLYCEROPHOSPHORYL DIESTER PHOSPHODIESTERASE"/>
    <property type="match status" value="1"/>
</dbReference>
<evidence type="ECO:0000313" key="2">
    <source>
        <dbReference type="EMBL" id="SEF09147.1"/>
    </source>
</evidence>
<feature type="domain" description="GP-PDE" evidence="1">
    <location>
        <begin position="30"/>
        <end position="299"/>
    </location>
</feature>
<gene>
    <name evidence="2" type="ORF">SAMN04488034_10936</name>
</gene>
<organism evidence="2 3">
    <name type="scientific">Salinimicrobium catena</name>
    <dbReference type="NCBI Taxonomy" id="390640"/>
    <lineage>
        <taxon>Bacteria</taxon>
        <taxon>Pseudomonadati</taxon>
        <taxon>Bacteroidota</taxon>
        <taxon>Flavobacteriia</taxon>
        <taxon>Flavobacteriales</taxon>
        <taxon>Flavobacteriaceae</taxon>
        <taxon>Salinimicrobium</taxon>
    </lineage>
</organism>
<dbReference type="OrthoDB" id="384721at2"/>
<dbReference type="InterPro" id="IPR017946">
    <property type="entry name" value="PLC-like_Pdiesterase_TIM-brl"/>
</dbReference>
<dbReference type="GO" id="GO:0006629">
    <property type="term" value="P:lipid metabolic process"/>
    <property type="evidence" value="ECO:0007669"/>
    <property type="project" value="InterPro"/>
</dbReference>
<dbReference type="GO" id="GO:0008081">
    <property type="term" value="F:phosphoric diester hydrolase activity"/>
    <property type="evidence" value="ECO:0007669"/>
    <property type="project" value="InterPro"/>
</dbReference>
<evidence type="ECO:0000259" key="1">
    <source>
        <dbReference type="PROSITE" id="PS51704"/>
    </source>
</evidence>
<protein>
    <submittedName>
        <fullName evidence="2">Glycerophosphoryl diester phosphodiesterase</fullName>
    </submittedName>
</protein>
<dbReference type="EMBL" id="FNUG01000009">
    <property type="protein sequence ID" value="SEF09147.1"/>
    <property type="molecule type" value="Genomic_DNA"/>
</dbReference>
<dbReference type="RefSeq" id="WP_093114084.1">
    <property type="nucleotide sequence ID" value="NZ_FNGG01000009.1"/>
</dbReference>
<dbReference type="PROSITE" id="PS51257">
    <property type="entry name" value="PROKAR_LIPOPROTEIN"/>
    <property type="match status" value="1"/>
</dbReference>
<dbReference type="Pfam" id="PF03009">
    <property type="entry name" value="GDPD"/>
    <property type="match status" value="1"/>
</dbReference>
<dbReference type="PANTHER" id="PTHR46211:SF14">
    <property type="entry name" value="GLYCEROPHOSPHODIESTER PHOSPHODIESTERASE"/>
    <property type="match status" value="1"/>
</dbReference>
<accession>A0A1H5P7Y6</accession>
<dbReference type="SUPFAM" id="SSF51695">
    <property type="entry name" value="PLC-like phosphodiesterases"/>
    <property type="match status" value="1"/>
</dbReference>
<proteinExistence type="predicted"/>
<dbReference type="Proteomes" id="UP000199448">
    <property type="component" value="Unassembled WGS sequence"/>
</dbReference>